<dbReference type="AlphaFoldDB" id="A0ABD4ZS87"/>
<feature type="transmembrane region" description="Helical" evidence="1">
    <location>
        <begin position="327"/>
        <end position="345"/>
    </location>
</feature>
<gene>
    <name evidence="2" type="ORF">QRX88_07440</name>
</gene>
<dbReference type="EMBL" id="JASUBT010000004">
    <property type="protein sequence ID" value="MDL4935540.1"/>
    <property type="molecule type" value="Genomic_DNA"/>
</dbReference>
<organism evidence="2 3">
    <name type="scientific">Enterococcus gallinarum</name>
    <dbReference type="NCBI Taxonomy" id="1353"/>
    <lineage>
        <taxon>Bacteria</taxon>
        <taxon>Bacillati</taxon>
        <taxon>Bacillota</taxon>
        <taxon>Bacilli</taxon>
        <taxon>Lactobacillales</taxon>
        <taxon>Enterococcaceae</taxon>
        <taxon>Enterococcus</taxon>
    </lineage>
</organism>
<feature type="transmembrane region" description="Helical" evidence="1">
    <location>
        <begin position="563"/>
        <end position="584"/>
    </location>
</feature>
<protein>
    <recommendedName>
        <fullName evidence="4">YfhO family protein</fullName>
    </recommendedName>
</protein>
<feature type="transmembrane region" description="Helical" evidence="1">
    <location>
        <begin position="29"/>
        <end position="46"/>
    </location>
</feature>
<reference evidence="2 3" key="1">
    <citation type="submission" date="2023-06" db="EMBL/GenBank/DDBJ databases">
        <title>Acute promotion of culturable opportunistic pathogens and persistent increase of antibiotic resistance following antibiotic exposure in mouse gut microbiota.</title>
        <authorList>
            <person name="Li L."/>
            <person name="Wang B."/>
            <person name="Sun Y."/>
            <person name="Wang M."/>
            <person name="Xu H."/>
        </authorList>
    </citation>
    <scope>NUCLEOTIDE SEQUENCE [LARGE SCALE GENOMIC DNA]</scope>
    <source>
        <strain evidence="2 3">CRI2_2</strain>
    </source>
</reference>
<name>A0ABD4ZS87_ENTGA</name>
<evidence type="ECO:0000313" key="3">
    <source>
        <dbReference type="Proteomes" id="UP001241571"/>
    </source>
</evidence>
<keyword evidence="1" id="KW-0472">Membrane</keyword>
<feature type="transmembrane region" description="Helical" evidence="1">
    <location>
        <begin position="122"/>
        <end position="143"/>
    </location>
</feature>
<evidence type="ECO:0000256" key="1">
    <source>
        <dbReference type="SAM" id="Phobius"/>
    </source>
</evidence>
<feature type="transmembrane region" description="Helical" evidence="1">
    <location>
        <begin position="301"/>
        <end position="320"/>
    </location>
</feature>
<feature type="transmembrane region" description="Helical" evidence="1">
    <location>
        <begin position="174"/>
        <end position="190"/>
    </location>
</feature>
<accession>A0ABD4ZS87</accession>
<comment type="caution">
    <text evidence="2">The sequence shown here is derived from an EMBL/GenBank/DDBJ whole genome shotgun (WGS) entry which is preliminary data.</text>
</comment>
<keyword evidence="1" id="KW-0812">Transmembrane</keyword>
<keyword evidence="1" id="KW-1133">Transmembrane helix</keyword>
<feature type="transmembrane region" description="Helical" evidence="1">
    <location>
        <begin position="96"/>
        <end position="116"/>
    </location>
</feature>
<feature type="transmembrane region" description="Helical" evidence="1">
    <location>
        <begin position="219"/>
        <end position="236"/>
    </location>
</feature>
<dbReference type="RefSeq" id="WP_103299898.1">
    <property type="nucleotide sequence ID" value="NZ_CAKODH010000013.1"/>
</dbReference>
<feature type="transmembrane region" description="Helical" evidence="1">
    <location>
        <begin position="391"/>
        <end position="407"/>
    </location>
</feature>
<feature type="transmembrane region" description="Helical" evidence="1">
    <location>
        <begin position="365"/>
        <end position="384"/>
    </location>
</feature>
<proteinExistence type="predicted"/>
<evidence type="ECO:0008006" key="4">
    <source>
        <dbReference type="Google" id="ProtNLM"/>
    </source>
</evidence>
<sequence length="590" mass="66990">MVQFCLYNKIVEKDVFQIQKRVKTFKKNLWHYLMVFLIFSLLSLVIQGPQIFSRGYILGVDSIFHMNRFYETMMQLKTGDFSYFISIFGFQQSARIINAVYGPGMAYVMGFILLVTNSWIKFQIVTSFLVNVFGAVGIYRIAFKLSKKSLASILCGCIYMTTSTLASWNISGSFTGIGSMMIPFVLYYGIEMLVNEDHYFSFIGLGLSMGLLLQTHLFSSLLATLALAPFVIYSFIQTLSKWAFFRRMISAVTIAILCSLNVWFSLFHLMGRNILIQTAPRDLMRAAIFFSTTESNSQSNIGVILTILVLSQIFITFFSWKSMNKHIIFMTVVGLVFLFVSSRFFPWEIIGNMFPLFESSIQFPSRIAVIAIILLLSSLSATAYELENKNLLVIFAIFSVIAVSIQQNKIYNSMDVWKSENVLVAPNKKPEEVSSNQLRELIKSPDVGKVLEVVQKGTSDYLPLKQKLANADFEKFSPYEKYWQYIITPNKQFTKKTVDGSLIVSWNSNQNEKINVPIVKYKDTIIKKDGKKLSPELTDIGTLKILSKKGMNQITVSYTTPKVISISIIISMVSILIVIGYIAFKKLLGK</sequence>
<feature type="transmembrane region" description="Helical" evidence="1">
    <location>
        <begin position="248"/>
        <end position="270"/>
    </location>
</feature>
<dbReference type="Proteomes" id="UP001241571">
    <property type="component" value="Unassembled WGS sequence"/>
</dbReference>
<evidence type="ECO:0000313" key="2">
    <source>
        <dbReference type="EMBL" id="MDL4935540.1"/>
    </source>
</evidence>